<evidence type="ECO:0000313" key="3">
    <source>
        <dbReference type="EMBL" id="AXK83141.1"/>
    </source>
</evidence>
<evidence type="ECO:0000313" key="4">
    <source>
        <dbReference type="Proteomes" id="UP000254889"/>
    </source>
</evidence>
<dbReference type="Gene3D" id="3.90.1300.10">
    <property type="entry name" value="Amidase signature (AS) domain"/>
    <property type="match status" value="1"/>
</dbReference>
<dbReference type="EMBL" id="CP031417">
    <property type="protein sequence ID" value="AXK83141.1"/>
    <property type="molecule type" value="Genomic_DNA"/>
</dbReference>
<dbReference type="GO" id="GO:0003824">
    <property type="term" value="F:catalytic activity"/>
    <property type="evidence" value="ECO:0007669"/>
    <property type="project" value="InterPro"/>
</dbReference>
<dbReference type="PANTHER" id="PTHR11895">
    <property type="entry name" value="TRANSAMIDASE"/>
    <property type="match status" value="1"/>
</dbReference>
<reference evidence="3 4" key="1">
    <citation type="submission" date="2018-07" db="EMBL/GenBank/DDBJ databases">
        <authorList>
            <person name="Quirk P.G."/>
            <person name="Krulwich T.A."/>
        </authorList>
    </citation>
    <scope>NUCLEOTIDE SEQUENCE [LARGE SCALE GENOMIC DNA]</scope>
    <source>
        <strain evidence="3 4">CC-BB4</strain>
    </source>
</reference>
<proteinExistence type="inferred from homology"/>
<dbReference type="RefSeq" id="WP_115693520.1">
    <property type="nucleotide sequence ID" value="NZ_CP031417.1"/>
</dbReference>
<dbReference type="InterPro" id="IPR023631">
    <property type="entry name" value="Amidase_dom"/>
</dbReference>
<protein>
    <submittedName>
        <fullName evidence="3">Amidase</fullName>
    </submittedName>
</protein>
<accession>A0A346A1U4</accession>
<sequence>MPPPLRYESWSPQRYPITGCQMPHDDVAQKSASEMSRLLEQKQVSALEIVDAVLARNARLHPALNACIDVDADAARAAARQSDRRRRDARSLGPLDGIPVTVKDNLAVKGMKATWGSKALAHRIAPHDDPSVALLRAAGAVIWAKTNLPELALAGVTDNELFGATRNPWDTSLTPGGSSGGAAAALAAGIGPLALATDAGGSARRPAAYTGTVGLRPSNGMIPRGSFFPTTTSDCQVVAPMARSIADIRMTLDVLAAPHVNDRTSSTSLLPAATRPPSDRPLRILYFSAVGSSPVDDRIAAALDTAAGRLSDMGHDVISDAAPFSLEEIEAIWSALIGAGTAAAVTASALPLAELTPTIRGLVDRGTKLSAAQYVEAIESINRIRRQFDELFERYDVLLSPTSPCFPWSTTEPYPKVIGGKDAGPRGAATFLPFVNVAGIPAISLPIGDIETPLPVGMQLAAAFGADRSLLRLAEAIEARHPWPATAPAFA</sequence>
<dbReference type="InterPro" id="IPR036928">
    <property type="entry name" value="AS_sf"/>
</dbReference>
<organism evidence="3 4">
    <name type="scientific">Pseudolabrys taiwanensis</name>
    <dbReference type="NCBI Taxonomy" id="331696"/>
    <lineage>
        <taxon>Bacteria</taxon>
        <taxon>Pseudomonadati</taxon>
        <taxon>Pseudomonadota</taxon>
        <taxon>Alphaproteobacteria</taxon>
        <taxon>Hyphomicrobiales</taxon>
        <taxon>Xanthobacteraceae</taxon>
        <taxon>Pseudolabrys</taxon>
    </lineage>
</organism>
<evidence type="ECO:0000256" key="1">
    <source>
        <dbReference type="ARBA" id="ARBA00009199"/>
    </source>
</evidence>
<dbReference type="OrthoDB" id="9814821at2"/>
<dbReference type="PANTHER" id="PTHR11895:SF7">
    <property type="entry name" value="GLUTAMYL-TRNA(GLN) AMIDOTRANSFERASE SUBUNIT A, MITOCHONDRIAL"/>
    <property type="match status" value="1"/>
</dbReference>
<dbReference type="Proteomes" id="UP000254889">
    <property type="component" value="Chromosome"/>
</dbReference>
<dbReference type="SUPFAM" id="SSF75304">
    <property type="entry name" value="Amidase signature (AS) enzymes"/>
    <property type="match status" value="1"/>
</dbReference>
<keyword evidence="4" id="KW-1185">Reference proteome</keyword>
<gene>
    <name evidence="3" type="ORF">DW352_23050</name>
</gene>
<evidence type="ECO:0000259" key="2">
    <source>
        <dbReference type="Pfam" id="PF01425"/>
    </source>
</evidence>
<dbReference type="AlphaFoldDB" id="A0A346A1U4"/>
<dbReference type="KEGG" id="ptaw:DW352_23050"/>
<feature type="domain" description="Amidase" evidence="2">
    <location>
        <begin position="48"/>
        <end position="471"/>
    </location>
</feature>
<dbReference type="InterPro" id="IPR000120">
    <property type="entry name" value="Amidase"/>
</dbReference>
<name>A0A346A1U4_9HYPH</name>
<dbReference type="Pfam" id="PF01425">
    <property type="entry name" value="Amidase"/>
    <property type="match status" value="1"/>
</dbReference>
<comment type="similarity">
    <text evidence="1">Belongs to the amidase family.</text>
</comment>